<reference evidence="1 2" key="1">
    <citation type="submission" date="2018-06" db="EMBL/GenBank/DDBJ databases">
        <title>Genomic Encyclopedia of Archaeal and Bacterial Type Strains, Phase II (KMG-II): from individual species to whole genera.</title>
        <authorList>
            <person name="Goeker M."/>
        </authorList>
    </citation>
    <scope>NUCLEOTIDE SEQUENCE [LARGE SCALE GENOMIC DNA]</scope>
    <source>
        <strain evidence="1 2">DSM 25663</strain>
    </source>
</reference>
<protein>
    <submittedName>
        <fullName evidence="1">Uncharacterized protein</fullName>
    </submittedName>
</protein>
<evidence type="ECO:0000313" key="2">
    <source>
        <dbReference type="Proteomes" id="UP000248840"/>
    </source>
</evidence>
<dbReference type="RefSeq" id="WP_146739548.1">
    <property type="nucleotide sequence ID" value="NZ_QLSZ01000005.1"/>
</dbReference>
<comment type="caution">
    <text evidence="1">The sequence shown here is derived from an EMBL/GenBank/DDBJ whole genome shotgun (WGS) entry which is preliminary data.</text>
</comment>
<name>A0A328YHS7_9FLAO</name>
<keyword evidence="2" id="KW-1185">Reference proteome</keyword>
<dbReference type="AlphaFoldDB" id="A0A328YHS7"/>
<sequence length="162" mass="19346">MRQILFLFTFFLFWSCDTKKYPLDMPNDFAIKIDFGHQKYNSKTGILTREFMRSPDKHIRINLTVEQKMEIYDYYKKVDFLSFPSEFECDTLKPGGVIPCYDFEIEITSNKIVKSSRTSDYCQNKIEKEKEKKLIVLEHMILKIIENDEGYKKMPDSDYISL</sequence>
<dbReference type="Proteomes" id="UP000248840">
    <property type="component" value="Unassembled WGS sequence"/>
</dbReference>
<evidence type="ECO:0000313" key="1">
    <source>
        <dbReference type="EMBL" id="RAR72603.1"/>
    </source>
</evidence>
<organism evidence="1 2">
    <name type="scientific">Flavobacterium aciduliphilum</name>
    <dbReference type="NCBI Taxonomy" id="1101402"/>
    <lineage>
        <taxon>Bacteria</taxon>
        <taxon>Pseudomonadati</taxon>
        <taxon>Bacteroidota</taxon>
        <taxon>Flavobacteriia</taxon>
        <taxon>Flavobacteriales</taxon>
        <taxon>Flavobacteriaceae</taxon>
        <taxon>Flavobacterium</taxon>
    </lineage>
</organism>
<dbReference type="EMBL" id="QLSZ01000005">
    <property type="protein sequence ID" value="RAR72603.1"/>
    <property type="molecule type" value="Genomic_DNA"/>
</dbReference>
<gene>
    <name evidence="1" type="ORF">CLV55_105173</name>
</gene>
<accession>A0A328YHS7</accession>
<proteinExistence type="predicted"/>
<dbReference type="OrthoDB" id="1359858at2"/>